<dbReference type="Pfam" id="PF00271">
    <property type="entry name" value="Helicase_C"/>
    <property type="match status" value="1"/>
</dbReference>
<keyword evidence="10" id="KW-1185">Reference proteome</keyword>
<dbReference type="SMART" id="SM00490">
    <property type="entry name" value="HELICc"/>
    <property type="match status" value="1"/>
</dbReference>
<dbReference type="EC" id="3.6.4.13" evidence="1"/>
<dbReference type="InterPro" id="IPR001650">
    <property type="entry name" value="Helicase_C-like"/>
</dbReference>
<dbReference type="SMART" id="SM00847">
    <property type="entry name" value="HA2"/>
    <property type="match status" value="1"/>
</dbReference>
<dbReference type="OrthoDB" id="10253254at2759"/>
<dbReference type="PROSITE" id="PS51192">
    <property type="entry name" value="HELICASE_ATP_BIND_1"/>
    <property type="match status" value="1"/>
</dbReference>
<keyword evidence="4" id="KW-0347">Helicase</keyword>
<dbReference type="GO" id="GO:0045943">
    <property type="term" value="P:positive regulation of transcription by RNA polymerase I"/>
    <property type="evidence" value="ECO:0007669"/>
    <property type="project" value="TreeGrafter"/>
</dbReference>
<dbReference type="InterPro" id="IPR011545">
    <property type="entry name" value="DEAD/DEAH_box_helicase_dom"/>
</dbReference>
<keyword evidence="2" id="KW-0547">Nucleotide-binding</keyword>
<dbReference type="InterPro" id="IPR011709">
    <property type="entry name" value="DEAD-box_helicase_OB_fold"/>
</dbReference>
<feature type="domain" description="Helicase C-terminal" evidence="8">
    <location>
        <begin position="260"/>
        <end position="433"/>
    </location>
</feature>
<evidence type="ECO:0000259" key="8">
    <source>
        <dbReference type="PROSITE" id="PS51194"/>
    </source>
</evidence>
<evidence type="ECO:0000256" key="2">
    <source>
        <dbReference type="ARBA" id="ARBA00022741"/>
    </source>
</evidence>
<dbReference type="AlphaFoldDB" id="A0A9P0H8G5"/>
<dbReference type="InterPro" id="IPR027417">
    <property type="entry name" value="P-loop_NTPase"/>
</dbReference>
<gene>
    <name evidence="9" type="ORF">NEZAVI_LOCUS7214</name>
</gene>
<organism evidence="9 10">
    <name type="scientific">Nezara viridula</name>
    <name type="common">Southern green stink bug</name>
    <name type="synonym">Cimex viridulus</name>
    <dbReference type="NCBI Taxonomy" id="85310"/>
    <lineage>
        <taxon>Eukaryota</taxon>
        <taxon>Metazoa</taxon>
        <taxon>Ecdysozoa</taxon>
        <taxon>Arthropoda</taxon>
        <taxon>Hexapoda</taxon>
        <taxon>Insecta</taxon>
        <taxon>Pterygota</taxon>
        <taxon>Neoptera</taxon>
        <taxon>Paraneoptera</taxon>
        <taxon>Hemiptera</taxon>
        <taxon>Heteroptera</taxon>
        <taxon>Panheteroptera</taxon>
        <taxon>Pentatomomorpha</taxon>
        <taxon>Pentatomoidea</taxon>
        <taxon>Pentatomidae</taxon>
        <taxon>Pentatominae</taxon>
        <taxon>Nezara</taxon>
    </lineage>
</organism>
<keyword evidence="5" id="KW-0067">ATP-binding</keyword>
<sequence length="688" mass="77471">MSSPGNKKNISIIRKKFSLAMKRPPSQIQFNISTKRQRHLEGPRPREISIEIQRKTLPIHRVKRRLLMEIEKAETVILLGETGCGKTTQIPQYLLETKLNRDGIIGITQPRRVAAVTVANRVAVEMKTSTGQAVGYTVRFEDATSPLTKIKYLTDGMLLREAISDNLLKAYNFIILDEAHERTIHTDVLFGIVKEAQAKRKSSNCTPLKIIVMSATMDVDHFSKYFNDAPVIYIEGRQYPVEINHAVESQDDYIYSCLVTIFQINREAPPNHDILVFLTGQEEIETMTANIRAIAKDPLFSGPNIKVYPLYAALAASKQLEVFHSPPPNTRKVVLSTNIAETSVTISGIKYVIDSGMVKQRVHHSGTGLDVLKVHSISQAQAWQRAGRAGRESPGFTFRAYTKSEFDCMVKNTVPELLRSNLSNVVLQLLALKVNALTFDFLDKPPKDLILEAFDQLKQLGAIDNFDDAQLTPLGLKMSLFPLDPRFSKVLLEAEKFGCVEEILSIVALLSGESVFVNNIAKREEAAAAREKFSTSAGDHITLLKIFRAYNSINTKHAWCYENFFNSRNLDYAMKVRKQLSDLCRRCDIQIKSCNQDFDKVRKCLISGFFMNMAELQKDKKYLTVGSKQLVHIHPTSVLSGSLPQVVLFTELVQTSKCYMRYITPIDSLWADEIKPKGLTISGFSQVD</sequence>
<protein>
    <recommendedName>
        <fullName evidence="1">RNA helicase</fullName>
        <ecNumber evidence="1">3.6.4.13</ecNumber>
    </recommendedName>
</protein>
<dbReference type="EMBL" id="OV725079">
    <property type="protein sequence ID" value="CAH1397379.1"/>
    <property type="molecule type" value="Genomic_DNA"/>
</dbReference>
<evidence type="ECO:0000256" key="1">
    <source>
        <dbReference type="ARBA" id="ARBA00012552"/>
    </source>
</evidence>
<dbReference type="Pfam" id="PF07717">
    <property type="entry name" value="OB_NTP_bind"/>
    <property type="match status" value="1"/>
</dbReference>
<name>A0A9P0H8G5_NEZVI</name>
<dbReference type="InterPro" id="IPR014001">
    <property type="entry name" value="Helicase_ATP-bd"/>
</dbReference>
<dbReference type="PANTHER" id="PTHR18934:SF118">
    <property type="entry name" value="ATP-DEPENDENT RNA HELICASE DHX33"/>
    <property type="match status" value="1"/>
</dbReference>
<evidence type="ECO:0000313" key="10">
    <source>
        <dbReference type="Proteomes" id="UP001152798"/>
    </source>
</evidence>
<proteinExistence type="predicted"/>
<feature type="domain" description="Helicase ATP-binding" evidence="7">
    <location>
        <begin position="67"/>
        <end position="235"/>
    </location>
</feature>
<comment type="catalytic activity">
    <reaction evidence="6">
        <text>ATP + H2O = ADP + phosphate + H(+)</text>
        <dbReference type="Rhea" id="RHEA:13065"/>
        <dbReference type="ChEBI" id="CHEBI:15377"/>
        <dbReference type="ChEBI" id="CHEBI:15378"/>
        <dbReference type="ChEBI" id="CHEBI:30616"/>
        <dbReference type="ChEBI" id="CHEBI:43474"/>
        <dbReference type="ChEBI" id="CHEBI:456216"/>
        <dbReference type="EC" id="3.6.4.13"/>
    </reaction>
</comment>
<dbReference type="SMART" id="SM00487">
    <property type="entry name" value="DEXDc"/>
    <property type="match status" value="1"/>
</dbReference>
<dbReference type="GO" id="GO:0005730">
    <property type="term" value="C:nucleolus"/>
    <property type="evidence" value="ECO:0007669"/>
    <property type="project" value="TreeGrafter"/>
</dbReference>
<evidence type="ECO:0000256" key="5">
    <source>
        <dbReference type="ARBA" id="ARBA00022840"/>
    </source>
</evidence>
<dbReference type="Proteomes" id="UP001152798">
    <property type="component" value="Chromosome 3"/>
</dbReference>
<dbReference type="FunFam" id="3.40.50.300:FF:000750">
    <property type="entry name" value="Putative ATP-dependent RNA helicase DHX33"/>
    <property type="match status" value="1"/>
</dbReference>
<dbReference type="SUPFAM" id="SSF52540">
    <property type="entry name" value="P-loop containing nucleoside triphosphate hydrolases"/>
    <property type="match status" value="1"/>
</dbReference>
<reference evidence="9" key="1">
    <citation type="submission" date="2022-01" db="EMBL/GenBank/DDBJ databases">
        <authorList>
            <person name="King R."/>
        </authorList>
    </citation>
    <scope>NUCLEOTIDE SEQUENCE</scope>
</reference>
<evidence type="ECO:0000313" key="9">
    <source>
        <dbReference type="EMBL" id="CAH1397379.1"/>
    </source>
</evidence>
<dbReference type="FunFam" id="3.40.50.300:FF:000145">
    <property type="entry name" value="probable ATP-dependent RNA helicase DHX40"/>
    <property type="match status" value="1"/>
</dbReference>
<dbReference type="CDD" id="cd17978">
    <property type="entry name" value="DEXHc_DHX33"/>
    <property type="match status" value="1"/>
</dbReference>
<dbReference type="GO" id="GO:0016787">
    <property type="term" value="F:hydrolase activity"/>
    <property type="evidence" value="ECO:0007669"/>
    <property type="project" value="UniProtKB-KW"/>
</dbReference>
<dbReference type="GO" id="GO:0005524">
    <property type="term" value="F:ATP binding"/>
    <property type="evidence" value="ECO:0007669"/>
    <property type="project" value="UniProtKB-KW"/>
</dbReference>
<dbReference type="GO" id="GO:0003725">
    <property type="term" value="F:double-stranded RNA binding"/>
    <property type="evidence" value="ECO:0007669"/>
    <property type="project" value="TreeGrafter"/>
</dbReference>
<evidence type="ECO:0000256" key="4">
    <source>
        <dbReference type="ARBA" id="ARBA00022806"/>
    </source>
</evidence>
<accession>A0A9P0H8G5</accession>
<evidence type="ECO:0000259" key="7">
    <source>
        <dbReference type="PROSITE" id="PS51192"/>
    </source>
</evidence>
<dbReference type="Gene3D" id="3.40.50.300">
    <property type="entry name" value="P-loop containing nucleotide triphosphate hydrolases"/>
    <property type="match status" value="2"/>
</dbReference>
<dbReference type="InterPro" id="IPR007502">
    <property type="entry name" value="Helicase-assoc_dom"/>
</dbReference>
<evidence type="ECO:0000256" key="6">
    <source>
        <dbReference type="ARBA" id="ARBA00047984"/>
    </source>
</evidence>
<keyword evidence="3" id="KW-0378">Hydrolase</keyword>
<evidence type="ECO:0000256" key="3">
    <source>
        <dbReference type="ARBA" id="ARBA00022801"/>
    </source>
</evidence>
<dbReference type="GO" id="GO:0003724">
    <property type="term" value="F:RNA helicase activity"/>
    <property type="evidence" value="ECO:0007669"/>
    <property type="project" value="UniProtKB-EC"/>
</dbReference>
<dbReference type="Pfam" id="PF21010">
    <property type="entry name" value="HA2_C"/>
    <property type="match status" value="1"/>
</dbReference>
<dbReference type="Gene3D" id="1.20.120.1080">
    <property type="match status" value="1"/>
</dbReference>
<dbReference type="PANTHER" id="PTHR18934">
    <property type="entry name" value="ATP-DEPENDENT RNA HELICASE"/>
    <property type="match status" value="1"/>
</dbReference>
<dbReference type="CDD" id="cd18791">
    <property type="entry name" value="SF2_C_RHA"/>
    <property type="match status" value="1"/>
</dbReference>
<dbReference type="Pfam" id="PF04408">
    <property type="entry name" value="WHD_HA2"/>
    <property type="match status" value="1"/>
</dbReference>
<dbReference type="InterPro" id="IPR048333">
    <property type="entry name" value="HA2_WH"/>
</dbReference>
<dbReference type="PROSITE" id="PS51194">
    <property type="entry name" value="HELICASE_CTER"/>
    <property type="match status" value="1"/>
</dbReference>
<dbReference type="Pfam" id="PF00270">
    <property type="entry name" value="DEAD"/>
    <property type="match status" value="1"/>
</dbReference>